<dbReference type="SUPFAM" id="SSF51905">
    <property type="entry name" value="FAD/NAD(P)-binding domain"/>
    <property type="match status" value="1"/>
</dbReference>
<protein>
    <submittedName>
        <fullName evidence="1">FAD-dependent oxidoreductase</fullName>
    </submittedName>
</protein>
<dbReference type="PANTHER" id="PTHR43422:SF3">
    <property type="entry name" value="THIAMINE THIAZOLE SYNTHASE"/>
    <property type="match status" value="1"/>
</dbReference>
<dbReference type="InterPro" id="IPR036188">
    <property type="entry name" value="FAD/NAD-bd_sf"/>
</dbReference>
<proteinExistence type="predicted"/>
<keyword evidence="2" id="KW-1185">Reference proteome</keyword>
<dbReference type="Gene3D" id="3.50.50.60">
    <property type="entry name" value="FAD/NAD(P)-binding domain"/>
    <property type="match status" value="1"/>
</dbReference>
<comment type="caution">
    <text evidence="1">The sequence shown here is derived from an EMBL/GenBank/DDBJ whole genome shotgun (WGS) entry which is preliminary data.</text>
</comment>
<dbReference type="Pfam" id="PF12831">
    <property type="entry name" value="FAD_oxidored"/>
    <property type="match status" value="1"/>
</dbReference>
<organism evidence="1 2">
    <name type="scientific">Streptomyces gamaensis</name>
    <dbReference type="NCBI Taxonomy" id="1763542"/>
    <lineage>
        <taxon>Bacteria</taxon>
        <taxon>Bacillati</taxon>
        <taxon>Actinomycetota</taxon>
        <taxon>Actinomycetes</taxon>
        <taxon>Kitasatosporales</taxon>
        <taxon>Streptomycetaceae</taxon>
        <taxon>Streptomyces</taxon>
    </lineage>
</organism>
<sequence length="463" mass="50210">MTTASTRHAVVVGGSPAGLLAAHVLSAHADKVTLVERDRFPAGPEHRRGVPQDRHTHVLLDSGQRALEELLPGILDELAAQGSPRVGMPEDIVQWQNGRWIRRTPSTGYILTGSRPLTDWAVRERVLKNPRIETVENTEATGLAGDARRVRGVRLRERGTHPVGQGEYVLDAGLVVDATGRGSRAPAWLAAIGAEPPHEEYLETGLAYASRFYHARPADAALGFRGVYIVSNARQQSGAVLMPLEGDRWSLILSGLRGSEPPTDEAGFRDFAATLPHPLVHDWLREAEPAGPIHGFRKTANTRRRYDRPGRRPAGFLATGEALCAFNPVYGQGLAVSALSALALRDALADPRRVPTTRRVQRALSEAARPAWDISAGADKNVPGALGNVMRPRTLDKPVDWYMERLQRRACGNPEIGRVFRSVLHLNTPASALFAPAVARAVLFGPEPAAPTEPPMEPESRAG</sequence>
<evidence type="ECO:0000313" key="1">
    <source>
        <dbReference type="EMBL" id="MFC5720535.1"/>
    </source>
</evidence>
<reference evidence="2" key="1">
    <citation type="journal article" date="2019" name="Int. J. Syst. Evol. Microbiol.">
        <title>The Global Catalogue of Microorganisms (GCM) 10K type strain sequencing project: providing services to taxonomists for standard genome sequencing and annotation.</title>
        <authorList>
            <consortium name="The Broad Institute Genomics Platform"/>
            <consortium name="The Broad Institute Genome Sequencing Center for Infectious Disease"/>
            <person name="Wu L."/>
            <person name="Ma J."/>
        </authorList>
    </citation>
    <scope>NUCLEOTIDE SEQUENCE [LARGE SCALE GENOMIC DNA]</scope>
    <source>
        <strain evidence="2">CGMCC 4.7304</strain>
    </source>
</reference>
<name>A0ABW0Z1M0_9ACTN</name>
<accession>A0ABW0Z1M0</accession>
<dbReference type="RefSeq" id="WP_390315685.1">
    <property type="nucleotide sequence ID" value="NZ_JBHSPB010000005.1"/>
</dbReference>
<dbReference type="PANTHER" id="PTHR43422">
    <property type="entry name" value="THIAMINE THIAZOLE SYNTHASE"/>
    <property type="match status" value="1"/>
</dbReference>
<evidence type="ECO:0000313" key="2">
    <source>
        <dbReference type="Proteomes" id="UP001596083"/>
    </source>
</evidence>
<gene>
    <name evidence="1" type="ORF">ACFP1Z_10220</name>
</gene>
<dbReference type="EMBL" id="JBHSPB010000005">
    <property type="protein sequence ID" value="MFC5720535.1"/>
    <property type="molecule type" value="Genomic_DNA"/>
</dbReference>
<dbReference type="Proteomes" id="UP001596083">
    <property type="component" value="Unassembled WGS sequence"/>
</dbReference>